<proteinExistence type="predicted"/>
<gene>
    <name evidence="1" type="ORF">NFC81_05850</name>
</gene>
<dbReference type="Gene3D" id="3.10.129.10">
    <property type="entry name" value="Hotdog Thioesterase"/>
    <property type="match status" value="1"/>
</dbReference>
<sequence>MTVTDRLFNTLSVGQQAQVTRTFTAADVLSWQAIAKANGPTQQVPEPLIAGLFSYLLGVKLPGSGTMYLKQDMTFEMAAQVDTPLEAVVTIQRLRKDKSLVNLDTQCTDHLGRLVCHGHALVMYRL</sequence>
<dbReference type="GO" id="GO:0019171">
    <property type="term" value="F:(3R)-hydroxyacyl-[acyl-carrier-protein] dehydratase activity"/>
    <property type="evidence" value="ECO:0007669"/>
    <property type="project" value="TreeGrafter"/>
</dbReference>
<organism evidence="1">
    <name type="scientific">Salinispirillum sp. LH 10-3-1</name>
    <dbReference type="NCBI Taxonomy" id="2952525"/>
    <lineage>
        <taxon>Bacteria</taxon>
        <taxon>Pseudomonadati</taxon>
        <taxon>Pseudomonadota</taxon>
        <taxon>Gammaproteobacteria</taxon>
        <taxon>Oceanospirillales</taxon>
        <taxon>Saccharospirillaceae</taxon>
        <taxon>Salinispirillum</taxon>
    </lineage>
</organism>
<dbReference type="RefSeq" id="WP_304996593.1">
    <property type="nucleotide sequence ID" value="NZ_CP101717.1"/>
</dbReference>
<dbReference type="EMBL" id="CP101717">
    <property type="protein sequence ID" value="WLD59302.1"/>
    <property type="molecule type" value="Genomic_DNA"/>
</dbReference>
<evidence type="ECO:0008006" key="2">
    <source>
        <dbReference type="Google" id="ProtNLM"/>
    </source>
</evidence>
<dbReference type="AlphaFoldDB" id="A0AB38YIY8"/>
<dbReference type="PANTHER" id="PTHR43437:SF3">
    <property type="entry name" value="HYDROXYACYL-THIOESTER DEHYDRATASE TYPE 2, MITOCHONDRIAL"/>
    <property type="match status" value="1"/>
</dbReference>
<accession>A0AB38YIY8</accession>
<dbReference type="InterPro" id="IPR050965">
    <property type="entry name" value="UPF0336/Enoyl-CoA_hydratase"/>
</dbReference>
<dbReference type="PANTHER" id="PTHR43437">
    <property type="entry name" value="HYDROXYACYL-THIOESTER DEHYDRATASE TYPE 2, MITOCHONDRIAL-RELATED"/>
    <property type="match status" value="1"/>
</dbReference>
<evidence type="ECO:0000313" key="1">
    <source>
        <dbReference type="EMBL" id="WLD59302.1"/>
    </source>
</evidence>
<reference evidence="1" key="1">
    <citation type="submission" date="2022-07" db="EMBL/GenBank/DDBJ databases">
        <title>Complete genome sequence of Salinispirillum sp. LH10-3-1 capable of multiple carbohydrate inversion isolated from a soda lake.</title>
        <authorList>
            <person name="Liu J."/>
            <person name="Zhai Y."/>
            <person name="Zhang H."/>
            <person name="Yang H."/>
            <person name="Qu J."/>
            <person name="Li J."/>
        </authorList>
    </citation>
    <scope>NUCLEOTIDE SEQUENCE</scope>
    <source>
        <strain evidence="1">LH 10-3-1</strain>
    </source>
</reference>
<dbReference type="SUPFAM" id="SSF54637">
    <property type="entry name" value="Thioesterase/thiol ester dehydrase-isomerase"/>
    <property type="match status" value="1"/>
</dbReference>
<protein>
    <recommendedName>
        <fullName evidence="2">Phosphate acetyltransferase</fullName>
    </recommendedName>
</protein>
<dbReference type="GO" id="GO:0006633">
    <property type="term" value="P:fatty acid biosynthetic process"/>
    <property type="evidence" value="ECO:0007669"/>
    <property type="project" value="TreeGrafter"/>
</dbReference>
<dbReference type="InterPro" id="IPR029069">
    <property type="entry name" value="HotDog_dom_sf"/>
</dbReference>
<name>A0AB38YIY8_9GAMM</name>